<dbReference type="PANTHER" id="PTHR33375">
    <property type="entry name" value="CHROMOSOME-PARTITIONING PROTEIN PARB-RELATED"/>
    <property type="match status" value="1"/>
</dbReference>
<evidence type="ECO:0000256" key="1">
    <source>
        <dbReference type="ARBA" id="ARBA00006295"/>
    </source>
</evidence>
<dbReference type="Pfam" id="PF02195">
    <property type="entry name" value="ParB_N"/>
    <property type="match status" value="1"/>
</dbReference>
<evidence type="ECO:0000313" key="5">
    <source>
        <dbReference type="EMBL" id="MDK2564535.1"/>
    </source>
</evidence>
<evidence type="ECO:0000313" key="6">
    <source>
        <dbReference type="Proteomes" id="UP001301012"/>
    </source>
</evidence>
<dbReference type="SUPFAM" id="SSF109709">
    <property type="entry name" value="KorB DNA-binding domain-like"/>
    <property type="match status" value="1"/>
</dbReference>
<sequence>MEKKAPKRTNRLGRGLSALIPDTQDTIDSKDIVTIDLSKVYPNEDQPRKIFDQEKIYALCESIKHYGVLQPIVVKPDDKGKYMIIAGERRYRASNMAKQKDIPAVIKDIPMKDIMEIALIENLQREDLNCIEEALAYRGLIEHYSVTQEEISEAVGKSRPHITNTLRLLNLGEEVIDMIERGYLTAGHGKALLRVTNLEAQLSLANKVVEEELSVRITENLAKRISESSTEEVIKKEKEKDIFIVDVEEKLRNIFGTKVNISKGKKKGKIEIEYYNDDDLNNIVSMLLEEA</sequence>
<comment type="similarity">
    <text evidence="1">Belongs to the ParB family.</text>
</comment>
<dbReference type="EMBL" id="JASKYM010000008">
    <property type="protein sequence ID" value="MDK2564535.1"/>
    <property type="molecule type" value="Genomic_DNA"/>
</dbReference>
<comment type="caution">
    <text evidence="5">The sequence shown here is derived from an EMBL/GenBank/DDBJ whole genome shotgun (WGS) entry which is preliminary data.</text>
</comment>
<accession>A0ABT7EFU3</accession>
<keyword evidence="6" id="KW-1185">Reference proteome</keyword>
<dbReference type="Pfam" id="PF17762">
    <property type="entry name" value="HTH_ParB"/>
    <property type="match status" value="1"/>
</dbReference>
<protein>
    <submittedName>
        <fullName evidence="5">ParB/RepB/Spo0J family partition protein</fullName>
    </submittedName>
</protein>
<proteinExistence type="inferred from homology"/>
<organism evidence="5 6">
    <name type="scientific">Romboutsia sedimentorum</name>
    <dbReference type="NCBI Taxonomy" id="1368474"/>
    <lineage>
        <taxon>Bacteria</taxon>
        <taxon>Bacillati</taxon>
        <taxon>Bacillota</taxon>
        <taxon>Clostridia</taxon>
        <taxon>Peptostreptococcales</taxon>
        <taxon>Peptostreptococcaceae</taxon>
        <taxon>Romboutsia</taxon>
    </lineage>
</organism>
<feature type="domain" description="ParB-like N-terminal" evidence="4">
    <location>
        <begin position="33"/>
        <end position="123"/>
    </location>
</feature>
<dbReference type="InterPro" id="IPR036086">
    <property type="entry name" value="ParB/Sulfiredoxin_sf"/>
</dbReference>
<dbReference type="CDD" id="cd16393">
    <property type="entry name" value="SPO0J_N"/>
    <property type="match status" value="1"/>
</dbReference>
<reference evidence="5 6" key="1">
    <citation type="submission" date="2023-05" db="EMBL/GenBank/DDBJ databases">
        <title>Rombocin, a short stable natural nisin variant, displays selective antimicrobial activity against Listeria monocytogenes and employs dual mode of action to kill target bacterial strains.</title>
        <authorList>
            <person name="Wambui J."/>
            <person name="Stephan R."/>
            <person name="Kuipers O.P."/>
        </authorList>
    </citation>
    <scope>NUCLEOTIDE SEQUENCE [LARGE SCALE GENOMIC DNA]</scope>
    <source>
        <strain evidence="5 6">RC002</strain>
    </source>
</reference>
<dbReference type="Gene3D" id="1.10.10.2830">
    <property type="match status" value="1"/>
</dbReference>
<dbReference type="InterPro" id="IPR050336">
    <property type="entry name" value="Chromosome_partition/occlusion"/>
</dbReference>
<keyword evidence="2" id="KW-0159">Chromosome partition</keyword>
<gene>
    <name evidence="5" type="ORF">QOZ84_13415</name>
</gene>
<dbReference type="InterPro" id="IPR041468">
    <property type="entry name" value="HTH_ParB/Spo0J"/>
</dbReference>
<evidence type="ECO:0000259" key="4">
    <source>
        <dbReference type="SMART" id="SM00470"/>
    </source>
</evidence>
<evidence type="ECO:0000256" key="2">
    <source>
        <dbReference type="ARBA" id="ARBA00022829"/>
    </source>
</evidence>
<evidence type="ECO:0000256" key="3">
    <source>
        <dbReference type="ARBA" id="ARBA00023125"/>
    </source>
</evidence>
<keyword evidence="3" id="KW-0238">DNA-binding</keyword>
<dbReference type="Gene3D" id="3.90.1530.30">
    <property type="match status" value="1"/>
</dbReference>
<dbReference type="RefSeq" id="WP_284133453.1">
    <property type="nucleotide sequence ID" value="NZ_JASKYM010000008.1"/>
</dbReference>
<dbReference type="Pfam" id="PF23552">
    <property type="entry name" value="ParB_C"/>
    <property type="match status" value="1"/>
</dbReference>
<dbReference type="PANTHER" id="PTHR33375:SF1">
    <property type="entry name" value="CHROMOSOME-PARTITIONING PROTEIN PARB-RELATED"/>
    <property type="match status" value="1"/>
</dbReference>
<dbReference type="InterPro" id="IPR057240">
    <property type="entry name" value="ParB_dimer_C"/>
</dbReference>
<dbReference type="InterPro" id="IPR003115">
    <property type="entry name" value="ParB_N"/>
</dbReference>
<dbReference type="InterPro" id="IPR004437">
    <property type="entry name" value="ParB/RepB/Spo0J"/>
</dbReference>
<dbReference type="Proteomes" id="UP001301012">
    <property type="component" value="Unassembled WGS sequence"/>
</dbReference>
<dbReference type="NCBIfam" id="TIGR00180">
    <property type="entry name" value="parB_part"/>
    <property type="match status" value="1"/>
</dbReference>
<dbReference type="SMART" id="SM00470">
    <property type="entry name" value="ParB"/>
    <property type="match status" value="1"/>
</dbReference>
<name>A0ABT7EFU3_9FIRM</name>
<dbReference type="SUPFAM" id="SSF110849">
    <property type="entry name" value="ParB/Sulfiredoxin"/>
    <property type="match status" value="1"/>
</dbReference>